<keyword evidence="2" id="KW-0812">Transmembrane</keyword>
<keyword evidence="2" id="KW-0449">Lipoprotein</keyword>
<dbReference type="Gene3D" id="1.20.1600.10">
    <property type="entry name" value="Outer membrane efflux proteins (OEP)"/>
    <property type="match status" value="1"/>
</dbReference>
<organism evidence="3 4">
    <name type="scientific">Pseudaquabacterium terrae</name>
    <dbReference type="NCBI Taxonomy" id="2732868"/>
    <lineage>
        <taxon>Bacteria</taxon>
        <taxon>Pseudomonadati</taxon>
        <taxon>Pseudomonadota</taxon>
        <taxon>Betaproteobacteria</taxon>
        <taxon>Burkholderiales</taxon>
        <taxon>Sphaerotilaceae</taxon>
        <taxon>Pseudaquabacterium</taxon>
    </lineage>
</organism>
<protein>
    <submittedName>
        <fullName evidence="3">TolC family protein</fullName>
    </submittedName>
</protein>
<gene>
    <name evidence="3" type="ORF">HLB44_13460</name>
</gene>
<keyword evidence="2" id="KW-0472">Membrane</keyword>
<dbReference type="PANTHER" id="PTHR30203:SF25">
    <property type="entry name" value="OUTER MEMBRANE PROTEIN-RELATED"/>
    <property type="match status" value="1"/>
</dbReference>
<dbReference type="SUPFAM" id="SSF56954">
    <property type="entry name" value="Outer membrane efflux proteins (OEP)"/>
    <property type="match status" value="1"/>
</dbReference>
<dbReference type="PANTHER" id="PTHR30203">
    <property type="entry name" value="OUTER MEMBRANE CATION EFFLUX PROTEIN"/>
    <property type="match status" value="1"/>
</dbReference>
<accession>A0ABX2EH72</accession>
<dbReference type="Pfam" id="PF02321">
    <property type="entry name" value="OEP"/>
    <property type="match status" value="2"/>
</dbReference>
<keyword evidence="2" id="KW-0564">Palmitate</keyword>
<reference evidence="3 4" key="1">
    <citation type="submission" date="2020-05" db="EMBL/GenBank/DDBJ databases">
        <title>Aquincola sp. isolate from soil.</title>
        <authorList>
            <person name="Han J."/>
            <person name="Kim D.-U."/>
        </authorList>
    </citation>
    <scope>NUCLEOTIDE SEQUENCE [LARGE SCALE GENOMIC DNA]</scope>
    <source>
        <strain evidence="3 4">S2</strain>
    </source>
</reference>
<comment type="subcellular location">
    <subcellularLocation>
        <location evidence="2">Cell membrane</location>
        <topology evidence="2">Lipid-anchor</topology>
    </subcellularLocation>
</comment>
<dbReference type="Gene3D" id="2.20.200.10">
    <property type="entry name" value="Outer membrane efflux proteins (OEP)"/>
    <property type="match status" value="1"/>
</dbReference>
<keyword evidence="2" id="KW-1134">Transmembrane beta strand</keyword>
<dbReference type="EMBL" id="JABRWJ010000004">
    <property type="protein sequence ID" value="NRF67995.1"/>
    <property type="molecule type" value="Genomic_DNA"/>
</dbReference>
<dbReference type="Proteomes" id="UP000737171">
    <property type="component" value="Unassembled WGS sequence"/>
</dbReference>
<dbReference type="InterPro" id="IPR003423">
    <property type="entry name" value="OMP_efflux"/>
</dbReference>
<evidence type="ECO:0000313" key="3">
    <source>
        <dbReference type="EMBL" id="NRF67995.1"/>
    </source>
</evidence>
<evidence type="ECO:0000256" key="1">
    <source>
        <dbReference type="ARBA" id="ARBA00007613"/>
    </source>
</evidence>
<name>A0ABX2EH72_9BURK</name>
<comment type="similarity">
    <text evidence="1 2">Belongs to the outer membrane factor (OMF) (TC 1.B.17) family.</text>
</comment>
<sequence>MKTPRRPHVSAVALLILGALAAGCAAPPQRDQASALHPPLAEAWQRAPGDGPARPADAQLLAQWWRGIGDPLLGVLIDEALVANLDLRSAQAALARARALRDVAAAGQRLQVGSSGSAGRNRSNERNSTSLSLNLDASWEPDAFGGLAAGVAAAVAQAESSAMNLAATRIAVAGEVALAYLQWHGTRRQIRLAEDNLALQAESLQVAQWRSGAGLATVLDVEQARSNVEQTRARLPALRSTLQQTEHRLALLLGQPPTALGERLAQQAPGVAALPALPPLPALGLPADLLRRRPDIRAAEASASAALATLRQREAERLPRFSITGRLGLQALKLAALGEPAALVAGLSAAIQWPALDGGAGHAQVEAQQAALDGARVDYQAAVLTAQQDVENTLAALAAGREQVTSLESAAASAADAASLARLRYQSGLIDFTPLLDAQRSALAADDALASARTELALNQVRLYKALGGGWEAPALPTTLTHTNGRP</sequence>
<dbReference type="InterPro" id="IPR010131">
    <property type="entry name" value="MdtP/NodT-like"/>
</dbReference>
<dbReference type="PROSITE" id="PS51257">
    <property type="entry name" value="PROKAR_LIPOPROTEIN"/>
    <property type="match status" value="1"/>
</dbReference>
<feature type="signal peptide" evidence="2">
    <location>
        <begin position="1"/>
        <end position="21"/>
    </location>
</feature>
<keyword evidence="4" id="KW-1185">Reference proteome</keyword>
<dbReference type="NCBIfam" id="TIGR01845">
    <property type="entry name" value="outer_NodT"/>
    <property type="match status" value="1"/>
</dbReference>
<feature type="chain" id="PRO_5045002202" evidence="2">
    <location>
        <begin position="22"/>
        <end position="487"/>
    </location>
</feature>
<evidence type="ECO:0000313" key="4">
    <source>
        <dbReference type="Proteomes" id="UP000737171"/>
    </source>
</evidence>
<proteinExistence type="inferred from homology"/>
<keyword evidence="2" id="KW-0732">Signal</keyword>
<comment type="caution">
    <text evidence="3">The sequence shown here is derived from an EMBL/GenBank/DDBJ whole genome shotgun (WGS) entry which is preliminary data.</text>
</comment>
<evidence type="ECO:0000256" key="2">
    <source>
        <dbReference type="RuleBase" id="RU362097"/>
    </source>
</evidence>